<proteinExistence type="predicted"/>
<organism evidence="1">
    <name type="scientific">marine metagenome</name>
    <dbReference type="NCBI Taxonomy" id="408172"/>
    <lineage>
        <taxon>unclassified sequences</taxon>
        <taxon>metagenomes</taxon>
        <taxon>ecological metagenomes</taxon>
    </lineage>
</organism>
<feature type="non-terminal residue" evidence="1">
    <location>
        <position position="265"/>
    </location>
</feature>
<dbReference type="EMBL" id="UINC01174134">
    <property type="protein sequence ID" value="SVD80108.1"/>
    <property type="molecule type" value="Genomic_DNA"/>
</dbReference>
<protein>
    <submittedName>
        <fullName evidence="1">Uncharacterized protein</fullName>
    </submittedName>
</protein>
<feature type="non-terminal residue" evidence="1">
    <location>
        <position position="1"/>
    </location>
</feature>
<dbReference type="AlphaFoldDB" id="A0A382YC48"/>
<accession>A0A382YC48</accession>
<gene>
    <name evidence="1" type="ORF">METZ01_LOCUS432962</name>
</gene>
<reference evidence="1" key="1">
    <citation type="submission" date="2018-05" db="EMBL/GenBank/DDBJ databases">
        <authorList>
            <person name="Lanie J.A."/>
            <person name="Ng W.-L."/>
            <person name="Kazmierczak K.M."/>
            <person name="Andrzejewski T.M."/>
            <person name="Davidsen T.M."/>
            <person name="Wayne K.J."/>
            <person name="Tettelin H."/>
            <person name="Glass J.I."/>
            <person name="Rusch D."/>
            <person name="Podicherti R."/>
            <person name="Tsui H.-C.T."/>
            <person name="Winkler M.E."/>
        </authorList>
    </citation>
    <scope>NUCLEOTIDE SEQUENCE</scope>
</reference>
<sequence length="265" mass="28618">ALTPAIYGDYNEETGKSEYMDTHIVPMLAAVDKDPSLFSKARRIYNGSVALYMPTDIAINDSVVYNEESRKAFGAVEQMTGDKSNFYDATVIGGPGAILAGTAAGTISSVKQAFTKGSKVVDDGVIKGFLKKLGPLFGGLTGAAIATTVSPEMQRNTGELMNPNEYIAYQSTAMRSFTFNWTFLPDNPDESKATASIIREFRKAAHASRQDFLMLTVPNHVVVSFHGASDMIQLPPVVIEAVNVTYNPNAASYFKHNNSPVEVAL</sequence>
<name>A0A382YC48_9ZZZZ</name>
<evidence type="ECO:0000313" key="1">
    <source>
        <dbReference type="EMBL" id="SVD80108.1"/>
    </source>
</evidence>